<dbReference type="Proteomes" id="UP000735302">
    <property type="component" value="Unassembled WGS sequence"/>
</dbReference>
<comment type="caution">
    <text evidence="1">The sequence shown here is derived from an EMBL/GenBank/DDBJ whole genome shotgun (WGS) entry which is preliminary data.</text>
</comment>
<keyword evidence="2" id="KW-1185">Reference proteome</keyword>
<proteinExistence type="predicted"/>
<dbReference type="AlphaFoldDB" id="A0AAV4A6W3"/>
<name>A0AAV4A6W3_9GAST</name>
<dbReference type="EMBL" id="BLXT01003724">
    <property type="protein sequence ID" value="GFO03125.1"/>
    <property type="molecule type" value="Genomic_DNA"/>
</dbReference>
<accession>A0AAV4A6W3</accession>
<organism evidence="1 2">
    <name type="scientific">Plakobranchus ocellatus</name>
    <dbReference type="NCBI Taxonomy" id="259542"/>
    <lineage>
        <taxon>Eukaryota</taxon>
        <taxon>Metazoa</taxon>
        <taxon>Spiralia</taxon>
        <taxon>Lophotrochozoa</taxon>
        <taxon>Mollusca</taxon>
        <taxon>Gastropoda</taxon>
        <taxon>Heterobranchia</taxon>
        <taxon>Euthyneura</taxon>
        <taxon>Panpulmonata</taxon>
        <taxon>Sacoglossa</taxon>
        <taxon>Placobranchoidea</taxon>
        <taxon>Plakobranchidae</taxon>
        <taxon>Plakobranchus</taxon>
    </lineage>
</organism>
<sequence>MKIFRPHFEQERLYFLSSASRQSRRRSLSEVSTTSSVSNTAASGEALDHLLGYSNDQFNSVDVEMGVKTSDMSADY</sequence>
<evidence type="ECO:0000313" key="2">
    <source>
        <dbReference type="Proteomes" id="UP000735302"/>
    </source>
</evidence>
<evidence type="ECO:0000313" key="1">
    <source>
        <dbReference type="EMBL" id="GFO03125.1"/>
    </source>
</evidence>
<protein>
    <submittedName>
        <fullName evidence="1">Uncharacterized protein</fullName>
    </submittedName>
</protein>
<gene>
    <name evidence="1" type="ORF">PoB_002963000</name>
</gene>
<reference evidence="1 2" key="1">
    <citation type="journal article" date="2021" name="Elife">
        <title>Chloroplast acquisition without the gene transfer in kleptoplastic sea slugs, Plakobranchus ocellatus.</title>
        <authorList>
            <person name="Maeda T."/>
            <person name="Takahashi S."/>
            <person name="Yoshida T."/>
            <person name="Shimamura S."/>
            <person name="Takaki Y."/>
            <person name="Nagai Y."/>
            <person name="Toyoda A."/>
            <person name="Suzuki Y."/>
            <person name="Arimoto A."/>
            <person name="Ishii H."/>
            <person name="Satoh N."/>
            <person name="Nishiyama T."/>
            <person name="Hasebe M."/>
            <person name="Maruyama T."/>
            <person name="Minagawa J."/>
            <person name="Obokata J."/>
            <person name="Shigenobu S."/>
        </authorList>
    </citation>
    <scope>NUCLEOTIDE SEQUENCE [LARGE SCALE GENOMIC DNA]</scope>
</reference>